<evidence type="ECO:0000256" key="5">
    <source>
        <dbReference type="ARBA" id="ARBA00023237"/>
    </source>
</evidence>
<evidence type="ECO:0000256" key="4">
    <source>
        <dbReference type="ARBA" id="ARBA00023136"/>
    </source>
</evidence>
<dbReference type="Pfam" id="PF07980">
    <property type="entry name" value="SusD_RagB"/>
    <property type="match status" value="1"/>
</dbReference>
<dbReference type="RefSeq" id="WP_013407186.1">
    <property type="nucleotide sequence ID" value="NC_014655.1"/>
</dbReference>
<sequence>MKNLSKLIAIFLTIGSLISCKDYLVEKSENSFTTATLFETAEGINKMVESLYSYERQLGRKGNSNGFLASHLWGERTTDLSIFTTGDDANLSRFTSPGPTSNIRSLIYSPYWTHRYYIIGRTNEIIYYGAKFGDETKKSVAEAKFWRAYSYYGLWSRFGKLYLSTEPVTKENMDALKYTPADSAAVFQLLYTDLDEAIEGLPIEDRQDGKITQDAARHLKALVAAWSKNWTEVLKQVEAIEQNKAHSLSPTVAEIFDRKDFYNLPEALFSLNYSLERGGGEGHRLGTQYINIIAETDYTHKLVNGTLVKYHEDNLGRSWGLAFPNSYLMSLYPENDKRISAYYKTDYTYQNPNKLITIPVAKEVVDSQTGLTYTTTTNKGPDPVKVSVGSRIYGRDIYAATNAKIDRRNILPSSIKMYDRWDKQIDADGPASYKDVMIYRLAETFLLGAEAALQLGDQAKAIKYFNMTWVRAGNAPFNGTLTFDMLKDEHARELAFEGRRYEFLKRNGIWYKQMKSYAGDFTKYPASSVPYNKATYGISDGRDPKFGPNPNYYIDFNGSDNDVLVRFNVQPFHVNWPIPQDQIDAMGNFPQNTGY</sequence>
<dbReference type="PROSITE" id="PS51257">
    <property type="entry name" value="PROKAR_LIPOPROTEIN"/>
    <property type="match status" value="1"/>
</dbReference>
<keyword evidence="3" id="KW-0732">Signal</keyword>
<accession>E4RVE5</accession>
<evidence type="ECO:0000256" key="1">
    <source>
        <dbReference type="ARBA" id="ARBA00004442"/>
    </source>
</evidence>
<evidence type="ECO:0000256" key="2">
    <source>
        <dbReference type="ARBA" id="ARBA00006275"/>
    </source>
</evidence>
<evidence type="ECO:0000313" key="8">
    <source>
        <dbReference type="Proteomes" id="UP000007435"/>
    </source>
</evidence>
<dbReference type="Gene3D" id="1.25.40.390">
    <property type="match status" value="1"/>
</dbReference>
<evidence type="ECO:0000256" key="3">
    <source>
        <dbReference type="ARBA" id="ARBA00022729"/>
    </source>
</evidence>
<dbReference type="eggNOG" id="COG1395">
    <property type="taxonomic scope" value="Bacteria"/>
</dbReference>
<feature type="domain" description="RagB/SusD" evidence="6">
    <location>
        <begin position="265"/>
        <end position="595"/>
    </location>
</feature>
<dbReference type="KEGG" id="lby:Lbys_0353"/>
<dbReference type="InterPro" id="IPR011990">
    <property type="entry name" value="TPR-like_helical_dom_sf"/>
</dbReference>
<dbReference type="OrthoDB" id="636214at2"/>
<proteinExistence type="inferred from homology"/>
<organism evidence="7 8">
    <name type="scientific">Leadbetterella byssophila (strain DSM 17132 / JCM 16389 / KACC 11308 / NBRC 106382 / 4M15)</name>
    <dbReference type="NCBI Taxonomy" id="649349"/>
    <lineage>
        <taxon>Bacteria</taxon>
        <taxon>Pseudomonadati</taxon>
        <taxon>Bacteroidota</taxon>
        <taxon>Cytophagia</taxon>
        <taxon>Cytophagales</taxon>
        <taxon>Leadbetterellaceae</taxon>
        <taxon>Leadbetterella</taxon>
    </lineage>
</organism>
<dbReference type="SUPFAM" id="SSF48452">
    <property type="entry name" value="TPR-like"/>
    <property type="match status" value="1"/>
</dbReference>
<name>E4RVE5_LEAB4</name>
<dbReference type="AlphaFoldDB" id="E4RVE5"/>
<dbReference type="InterPro" id="IPR012944">
    <property type="entry name" value="SusD_RagB_dom"/>
</dbReference>
<comment type="similarity">
    <text evidence="2">Belongs to the SusD family.</text>
</comment>
<keyword evidence="5" id="KW-0998">Cell outer membrane</keyword>
<dbReference type="EMBL" id="CP002305">
    <property type="protein sequence ID" value="ADQ16131.1"/>
    <property type="molecule type" value="Genomic_DNA"/>
</dbReference>
<evidence type="ECO:0000313" key="7">
    <source>
        <dbReference type="EMBL" id="ADQ16131.1"/>
    </source>
</evidence>
<dbReference type="HOGENOM" id="CLU_015553_1_4_10"/>
<dbReference type="STRING" id="649349.Lbys_0353"/>
<reference evidence="7 8" key="2">
    <citation type="journal article" date="2011" name="Stand. Genomic Sci.">
        <title>Complete genome sequence of Leadbetterella byssophila type strain (4M15).</title>
        <authorList>
            <person name="Abt B."/>
            <person name="Teshima H."/>
            <person name="Lucas S."/>
            <person name="Lapidus A."/>
            <person name="Del Rio T.G."/>
            <person name="Nolan M."/>
            <person name="Tice H."/>
            <person name="Cheng J.F."/>
            <person name="Pitluck S."/>
            <person name="Liolios K."/>
            <person name="Pagani I."/>
            <person name="Ivanova N."/>
            <person name="Mavromatis K."/>
            <person name="Pati A."/>
            <person name="Tapia R."/>
            <person name="Han C."/>
            <person name="Goodwin L."/>
            <person name="Chen A."/>
            <person name="Palaniappan K."/>
            <person name="Land M."/>
            <person name="Hauser L."/>
            <person name="Chang Y.J."/>
            <person name="Jeffries C.D."/>
            <person name="Rohde M."/>
            <person name="Goker M."/>
            <person name="Tindall B.J."/>
            <person name="Detter J.C."/>
            <person name="Woyke T."/>
            <person name="Bristow J."/>
            <person name="Eisen J.A."/>
            <person name="Markowitz V."/>
            <person name="Hugenholtz P."/>
            <person name="Klenk H.P."/>
            <person name="Kyrpides N.C."/>
        </authorList>
    </citation>
    <scope>NUCLEOTIDE SEQUENCE [LARGE SCALE GENOMIC DNA]</scope>
    <source>
        <strain evidence="8">DSM 17132 / JCM 16389 / KACC 11308 / NBRC 106382 / 4M15</strain>
    </source>
</reference>
<keyword evidence="4" id="KW-0472">Membrane</keyword>
<reference key="1">
    <citation type="submission" date="2010-11" db="EMBL/GenBank/DDBJ databases">
        <title>The complete genome of Leadbetterella byssophila DSM 17132.</title>
        <authorList>
            <consortium name="US DOE Joint Genome Institute (JGI-PGF)"/>
            <person name="Lucas S."/>
            <person name="Copeland A."/>
            <person name="Lapidus A."/>
            <person name="Glavina del Rio T."/>
            <person name="Dalin E."/>
            <person name="Tice H."/>
            <person name="Bruce D."/>
            <person name="Goodwin L."/>
            <person name="Pitluck S."/>
            <person name="Kyrpides N."/>
            <person name="Mavromatis K."/>
            <person name="Ivanova N."/>
            <person name="Teshima H."/>
            <person name="Brettin T."/>
            <person name="Detter J.C."/>
            <person name="Han C."/>
            <person name="Tapia R."/>
            <person name="Land M."/>
            <person name="Hauser L."/>
            <person name="Markowitz V."/>
            <person name="Cheng J.-F."/>
            <person name="Hugenholtz P."/>
            <person name="Woyke T."/>
            <person name="Wu D."/>
            <person name="Tindall B."/>
            <person name="Pomrenke H.G."/>
            <person name="Brambilla E."/>
            <person name="Klenk H.-P."/>
            <person name="Eisen J.A."/>
        </authorList>
    </citation>
    <scope>NUCLEOTIDE SEQUENCE [LARGE SCALE GENOMIC DNA]</scope>
    <source>
        <strain>DSM 17132</strain>
    </source>
</reference>
<gene>
    <name evidence="7" type="ordered locus">Lbys_0353</name>
</gene>
<dbReference type="GO" id="GO:0009279">
    <property type="term" value="C:cell outer membrane"/>
    <property type="evidence" value="ECO:0007669"/>
    <property type="project" value="UniProtKB-SubCell"/>
</dbReference>
<evidence type="ECO:0000259" key="6">
    <source>
        <dbReference type="Pfam" id="PF07980"/>
    </source>
</evidence>
<dbReference type="Proteomes" id="UP000007435">
    <property type="component" value="Chromosome"/>
</dbReference>
<keyword evidence="8" id="KW-1185">Reference proteome</keyword>
<protein>
    <submittedName>
        <fullName evidence="7">RagB/SusD domain protein</fullName>
    </submittedName>
</protein>
<comment type="subcellular location">
    <subcellularLocation>
        <location evidence="1">Cell outer membrane</location>
    </subcellularLocation>
</comment>